<comment type="caution">
    <text evidence="1">The sequence shown here is derived from an EMBL/GenBank/DDBJ whole genome shotgun (WGS) entry which is preliminary data.</text>
</comment>
<name>A0A835AB10_9POAL</name>
<protein>
    <submittedName>
        <fullName evidence="1">Uncharacterized protein</fullName>
    </submittedName>
</protein>
<reference evidence="1" key="1">
    <citation type="submission" date="2020-07" db="EMBL/GenBank/DDBJ databases">
        <title>Genome sequence and genetic diversity analysis of an under-domesticated orphan crop, white fonio (Digitaria exilis).</title>
        <authorList>
            <person name="Bennetzen J.L."/>
            <person name="Chen S."/>
            <person name="Ma X."/>
            <person name="Wang X."/>
            <person name="Yssel A.E.J."/>
            <person name="Chaluvadi S.R."/>
            <person name="Johnson M."/>
            <person name="Gangashetty P."/>
            <person name="Hamidou F."/>
            <person name="Sanogo M.D."/>
            <person name="Zwaenepoel A."/>
            <person name="Wallace J."/>
            <person name="Van De Peer Y."/>
            <person name="Van Deynze A."/>
        </authorList>
    </citation>
    <scope>NUCLEOTIDE SEQUENCE</scope>
    <source>
        <tissue evidence="1">Leaves</tissue>
    </source>
</reference>
<dbReference type="AlphaFoldDB" id="A0A835AB10"/>
<gene>
    <name evidence="1" type="ORF">HU200_063483</name>
</gene>
<proteinExistence type="predicted"/>
<dbReference type="EMBL" id="JACEFO010002685">
    <property type="protein sequence ID" value="KAF8651236.1"/>
    <property type="molecule type" value="Genomic_DNA"/>
</dbReference>
<keyword evidence="2" id="KW-1185">Reference proteome</keyword>
<sequence>MGADVTFDVGVRAFPGAQGRWRREIFGGMMEKDVDRIKVFGMLRRFIYTESLPGEGGCDAATMRGLMVAAFRLTSTRDSEITCLAFMSSSLEASGGARGVPVGAVAPP</sequence>
<evidence type="ECO:0000313" key="2">
    <source>
        <dbReference type="Proteomes" id="UP000636709"/>
    </source>
</evidence>
<accession>A0A835AB10</accession>
<evidence type="ECO:0000313" key="1">
    <source>
        <dbReference type="EMBL" id="KAF8651236.1"/>
    </source>
</evidence>
<organism evidence="1 2">
    <name type="scientific">Digitaria exilis</name>
    <dbReference type="NCBI Taxonomy" id="1010633"/>
    <lineage>
        <taxon>Eukaryota</taxon>
        <taxon>Viridiplantae</taxon>
        <taxon>Streptophyta</taxon>
        <taxon>Embryophyta</taxon>
        <taxon>Tracheophyta</taxon>
        <taxon>Spermatophyta</taxon>
        <taxon>Magnoliopsida</taxon>
        <taxon>Liliopsida</taxon>
        <taxon>Poales</taxon>
        <taxon>Poaceae</taxon>
        <taxon>PACMAD clade</taxon>
        <taxon>Panicoideae</taxon>
        <taxon>Panicodae</taxon>
        <taxon>Paniceae</taxon>
        <taxon>Anthephorinae</taxon>
        <taxon>Digitaria</taxon>
    </lineage>
</organism>
<dbReference type="Proteomes" id="UP000636709">
    <property type="component" value="Unassembled WGS sequence"/>
</dbReference>